<comment type="similarity">
    <text evidence="7">Belongs to the RnpA family.</text>
</comment>
<comment type="function">
    <text evidence="1 7">RNaseP catalyzes the removal of the 5'-leader sequence from pre-tRNA to produce the mature 5'-terminus. It can also cleave other RNA substrates such as 4.5S RNA. The protein component plays an auxiliary but essential role in vivo by binding to the 5'-leader sequence and broadening the substrate specificity of the ribozyme.</text>
</comment>
<keyword evidence="5 7" id="KW-0378">Hydrolase</keyword>
<evidence type="ECO:0000256" key="7">
    <source>
        <dbReference type="HAMAP-Rule" id="MF_00227"/>
    </source>
</evidence>
<keyword evidence="4 7" id="KW-0255">Endonuclease</keyword>
<dbReference type="HAMAP" id="MF_00227">
    <property type="entry name" value="RNase_P"/>
    <property type="match status" value="1"/>
</dbReference>
<dbReference type="PANTHER" id="PTHR33992:SF1">
    <property type="entry name" value="RIBONUCLEASE P PROTEIN COMPONENT"/>
    <property type="match status" value="1"/>
</dbReference>
<accession>A0ABM6RMM2</accession>
<evidence type="ECO:0000256" key="3">
    <source>
        <dbReference type="ARBA" id="ARBA00022722"/>
    </source>
</evidence>
<evidence type="ECO:0000313" key="9">
    <source>
        <dbReference type="EMBL" id="AUW92577.1"/>
    </source>
</evidence>
<evidence type="ECO:0000256" key="4">
    <source>
        <dbReference type="ARBA" id="ARBA00022759"/>
    </source>
</evidence>
<comment type="catalytic activity">
    <reaction evidence="7">
        <text>Endonucleolytic cleavage of RNA, removing 5'-extranucleotides from tRNA precursor.</text>
        <dbReference type="EC" id="3.1.26.5"/>
    </reaction>
</comment>
<evidence type="ECO:0000256" key="5">
    <source>
        <dbReference type="ARBA" id="ARBA00022801"/>
    </source>
</evidence>
<dbReference type="InterPro" id="IPR020539">
    <property type="entry name" value="RNase_P_CS"/>
</dbReference>
<evidence type="ECO:0000313" key="10">
    <source>
        <dbReference type="Proteomes" id="UP000325292"/>
    </source>
</evidence>
<dbReference type="Gene3D" id="3.30.230.10">
    <property type="match status" value="1"/>
</dbReference>
<comment type="subunit">
    <text evidence="7">Consists of a catalytic RNA component (M1 or rnpB) and a protein subunit.</text>
</comment>
<dbReference type="Pfam" id="PF00825">
    <property type="entry name" value="Ribonuclease_P"/>
    <property type="match status" value="1"/>
</dbReference>
<dbReference type="PANTHER" id="PTHR33992">
    <property type="entry name" value="RIBONUCLEASE P PROTEIN COMPONENT"/>
    <property type="match status" value="1"/>
</dbReference>
<keyword evidence="3 7" id="KW-0540">Nuclease</keyword>
<gene>
    <name evidence="7" type="primary">rnpA</name>
    <name evidence="9" type="ORF">BXT84_00260</name>
</gene>
<dbReference type="Proteomes" id="UP000325292">
    <property type="component" value="Chromosome"/>
</dbReference>
<evidence type="ECO:0000256" key="8">
    <source>
        <dbReference type="NCBIfam" id="TIGR00188"/>
    </source>
</evidence>
<keyword evidence="6 7" id="KW-0694">RNA-binding</keyword>
<evidence type="ECO:0000256" key="1">
    <source>
        <dbReference type="ARBA" id="ARBA00002663"/>
    </source>
</evidence>
<dbReference type="InterPro" id="IPR000100">
    <property type="entry name" value="RNase_P"/>
</dbReference>
<name>A0ABM6RMM2_9FIRM</name>
<evidence type="ECO:0000256" key="2">
    <source>
        <dbReference type="ARBA" id="ARBA00022694"/>
    </source>
</evidence>
<reference evidence="9 10" key="1">
    <citation type="journal article" date="2019" name="Sci. Rep.">
        <title>Sulfobacillus thermotolerans: new insights into resistance and metabolic capacities of acidophilic chemolithotrophs.</title>
        <authorList>
            <person name="Panyushkina A.E."/>
            <person name="Babenko V.V."/>
            <person name="Nikitina A.S."/>
            <person name="Selezneva O.V."/>
            <person name="Tsaplina I.A."/>
            <person name="Letarova M.A."/>
            <person name="Kostryukova E.S."/>
            <person name="Letarov A.V."/>
        </authorList>
    </citation>
    <scope>NUCLEOTIDE SEQUENCE [LARGE SCALE GENOMIC DNA]</scope>
    <source>
        <strain evidence="9 10">Kr1</strain>
    </source>
</reference>
<organism evidence="9 10">
    <name type="scientific">Sulfobacillus thermotolerans</name>
    <dbReference type="NCBI Taxonomy" id="338644"/>
    <lineage>
        <taxon>Bacteria</taxon>
        <taxon>Bacillati</taxon>
        <taxon>Bacillota</taxon>
        <taxon>Clostridia</taxon>
        <taxon>Eubacteriales</taxon>
        <taxon>Clostridiales Family XVII. Incertae Sedis</taxon>
        <taxon>Sulfobacillus</taxon>
    </lineage>
</organism>
<protein>
    <recommendedName>
        <fullName evidence="7 8">Ribonuclease P protein component</fullName>
        <shortName evidence="7">RNase P protein</shortName>
        <shortName evidence="7">RNaseP protein</shortName>
        <ecNumber evidence="7 8">3.1.26.5</ecNumber>
    </recommendedName>
    <alternativeName>
        <fullName evidence="7">Protein C5</fullName>
    </alternativeName>
</protein>
<dbReference type="NCBIfam" id="TIGR00188">
    <property type="entry name" value="rnpA"/>
    <property type="match status" value="1"/>
</dbReference>
<dbReference type="SUPFAM" id="SSF54211">
    <property type="entry name" value="Ribosomal protein S5 domain 2-like"/>
    <property type="match status" value="1"/>
</dbReference>
<proteinExistence type="inferred from homology"/>
<keyword evidence="2 7" id="KW-0819">tRNA processing</keyword>
<dbReference type="EC" id="3.1.26.5" evidence="7 8"/>
<dbReference type="InterPro" id="IPR014721">
    <property type="entry name" value="Ribsml_uS5_D2-typ_fold_subgr"/>
</dbReference>
<sequence>MAKFQRLKRRSDFGRVFKFGRTVGDRYIVLFILGNGRGEGRIGFTSQRSAGSAVKRNRIRRRMRALFSLFAPDMKACGDMIVLGKKAVLSEDWDRLVQSMRRLLVKGGCLDKRM</sequence>
<dbReference type="InterPro" id="IPR020568">
    <property type="entry name" value="Ribosomal_Su5_D2-typ_SF"/>
</dbReference>
<dbReference type="PROSITE" id="PS00648">
    <property type="entry name" value="RIBONUCLEASE_P"/>
    <property type="match status" value="1"/>
</dbReference>
<keyword evidence="10" id="KW-1185">Reference proteome</keyword>
<dbReference type="EMBL" id="CP019454">
    <property type="protein sequence ID" value="AUW92577.1"/>
    <property type="molecule type" value="Genomic_DNA"/>
</dbReference>
<evidence type="ECO:0000256" key="6">
    <source>
        <dbReference type="ARBA" id="ARBA00022884"/>
    </source>
</evidence>
<dbReference type="RefSeq" id="WP_103373997.1">
    <property type="nucleotide sequence ID" value="NZ_CP133983.1"/>
</dbReference>